<protein>
    <submittedName>
        <fullName evidence="2">Calcineurin-like phosphoesterase domain-containing protein</fullName>
    </submittedName>
</protein>
<organism evidence="1 2">
    <name type="scientific">Panagrolaimus sp. PS1159</name>
    <dbReference type="NCBI Taxonomy" id="55785"/>
    <lineage>
        <taxon>Eukaryota</taxon>
        <taxon>Metazoa</taxon>
        <taxon>Ecdysozoa</taxon>
        <taxon>Nematoda</taxon>
        <taxon>Chromadorea</taxon>
        <taxon>Rhabditida</taxon>
        <taxon>Tylenchina</taxon>
        <taxon>Panagrolaimomorpha</taxon>
        <taxon>Panagrolaimoidea</taxon>
        <taxon>Panagrolaimidae</taxon>
        <taxon>Panagrolaimus</taxon>
    </lineage>
</organism>
<evidence type="ECO:0000313" key="2">
    <source>
        <dbReference type="WBParaSite" id="PS1159_v2.g19749.t1"/>
    </source>
</evidence>
<evidence type="ECO:0000313" key="1">
    <source>
        <dbReference type="Proteomes" id="UP000887580"/>
    </source>
</evidence>
<dbReference type="Proteomes" id="UP000887580">
    <property type="component" value="Unplaced"/>
</dbReference>
<sequence>MLERIILLFYLCINLTKGISPVEPEFQATKLFENNENELILIFTGDPQYYFPCTLTNKECKEKAEECRKKNGLNILSNRINKTGLSFSQIEAFELECIQIESKVSNSAQRRSIFDLNRRLINKPKALIINGDLTNYGHARELTKFKEEWMSLPLYILAGLGNHDYENNVNDCIANQCANNMLYWFVRKYAPQAKLHLDYKSSTDFFKTTYKGSFAYARTLCIENGQTCVRVIQLNNRPDYATSVQSASQWEVQSSLQWLKRELEATHGNRSWPILINLHNLDKNAEIRIRNILSLWFRRPENQNIIRKVAIFFAHMHERHELKTVCIAGTTVPFVYVGSVPHNRFTTVKFTDSSAYFFFMKSNINTPNTSIIARNDFKWKPC</sequence>
<proteinExistence type="predicted"/>
<accession>A0AC35FPV6</accession>
<dbReference type="WBParaSite" id="PS1159_v2.g19749.t1">
    <property type="protein sequence ID" value="PS1159_v2.g19749.t1"/>
    <property type="gene ID" value="PS1159_v2.g19749"/>
</dbReference>
<name>A0AC35FPV6_9BILA</name>
<reference evidence="2" key="1">
    <citation type="submission" date="2022-11" db="UniProtKB">
        <authorList>
            <consortium name="WormBaseParasite"/>
        </authorList>
    </citation>
    <scope>IDENTIFICATION</scope>
</reference>